<protein>
    <submittedName>
        <fullName evidence="1">Uncharacterized protein</fullName>
    </submittedName>
</protein>
<proteinExistence type="predicted"/>
<evidence type="ECO:0000313" key="1">
    <source>
        <dbReference type="EMBL" id="GAA0770828.1"/>
    </source>
</evidence>
<organism evidence="1 2">
    <name type="scientific">Clostridium subterminale</name>
    <dbReference type="NCBI Taxonomy" id="1550"/>
    <lineage>
        <taxon>Bacteria</taxon>
        <taxon>Bacillati</taxon>
        <taxon>Bacillota</taxon>
        <taxon>Clostridia</taxon>
        <taxon>Eubacteriales</taxon>
        <taxon>Clostridiaceae</taxon>
        <taxon>Clostridium</taxon>
    </lineage>
</organism>
<dbReference type="EMBL" id="BAAACI010000002">
    <property type="protein sequence ID" value="GAA0770828.1"/>
    <property type="molecule type" value="Genomic_DNA"/>
</dbReference>
<evidence type="ECO:0000313" key="2">
    <source>
        <dbReference type="Proteomes" id="UP001501047"/>
    </source>
</evidence>
<name>A0ABP3VXJ5_CLOSU</name>
<dbReference type="RefSeq" id="WP_343825018.1">
    <property type="nucleotide sequence ID" value="NZ_BAAACI010000002.1"/>
</dbReference>
<keyword evidence="2" id="KW-1185">Reference proteome</keyword>
<reference evidence="2" key="1">
    <citation type="journal article" date="2019" name="Int. J. Syst. Evol. Microbiol.">
        <title>The Global Catalogue of Microorganisms (GCM) 10K type strain sequencing project: providing services to taxonomists for standard genome sequencing and annotation.</title>
        <authorList>
            <consortium name="The Broad Institute Genomics Platform"/>
            <consortium name="The Broad Institute Genome Sequencing Center for Infectious Disease"/>
            <person name="Wu L."/>
            <person name="Ma J."/>
        </authorList>
    </citation>
    <scope>NUCLEOTIDE SEQUENCE [LARGE SCALE GENOMIC DNA]</scope>
    <source>
        <strain evidence="2">JCM 1417</strain>
    </source>
</reference>
<sequence>MGCRFSDIEDKISGISRSNLIESVADDDEEREKVLNACREYELNNKDMVREGIGYKSVRGLFISLTSNPKVPSYLHESGI</sequence>
<comment type="caution">
    <text evidence="1">The sequence shown here is derived from an EMBL/GenBank/DDBJ whole genome shotgun (WGS) entry which is preliminary data.</text>
</comment>
<gene>
    <name evidence="1" type="ORF">GCM10008908_14210</name>
</gene>
<accession>A0ABP3VXJ5</accession>
<dbReference type="Proteomes" id="UP001501047">
    <property type="component" value="Unassembled WGS sequence"/>
</dbReference>